<accession>A0A8D8AXJ8</accession>
<reference evidence="2" key="1">
    <citation type="submission" date="2021-05" db="EMBL/GenBank/DDBJ databases">
        <authorList>
            <person name="Alioto T."/>
            <person name="Alioto T."/>
            <person name="Gomez Garrido J."/>
        </authorList>
    </citation>
    <scope>NUCLEOTIDE SEQUENCE</scope>
</reference>
<protein>
    <submittedName>
        <fullName evidence="2">(northern house mosquito) hypothetical protein</fullName>
    </submittedName>
</protein>
<organism evidence="2">
    <name type="scientific">Culex pipiens</name>
    <name type="common">House mosquito</name>
    <dbReference type="NCBI Taxonomy" id="7175"/>
    <lineage>
        <taxon>Eukaryota</taxon>
        <taxon>Metazoa</taxon>
        <taxon>Ecdysozoa</taxon>
        <taxon>Arthropoda</taxon>
        <taxon>Hexapoda</taxon>
        <taxon>Insecta</taxon>
        <taxon>Pterygota</taxon>
        <taxon>Neoptera</taxon>
        <taxon>Endopterygota</taxon>
        <taxon>Diptera</taxon>
        <taxon>Nematocera</taxon>
        <taxon>Culicoidea</taxon>
        <taxon>Culicidae</taxon>
        <taxon>Culicinae</taxon>
        <taxon>Culicini</taxon>
        <taxon>Culex</taxon>
        <taxon>Culex</taxon>
    </lineage>
</organism>
<dbReference type="AlphaFoldDB" id="A0A8D8AXJ8"/>
<dbReference type="EMBL" id="HBUE01053170">
    <property type="protein sequence ID" value="CAG6465346.1"/>
    <property type="molecule type" value="Transcribed_RNA"/>
</dbReference>
<evidence type="ECO:0000256" key="1">
    <source>
        <dbReference type="SAM" id="MobiDB-lite"/>
    </source>
</evidence>
<sequence>MASQRHRQTVTELPERVRPAGLAPEGTNCRMWAEAAEAAAAPLVQTETAAVELKMFRQTDCLKRAGQGPHSQKGSDLGELLRILSLLAVGAGQKDCSMRLLSEQMHQRSAPSAVARKRTEILPFRQRWAPHRKRFQFVVAAAAALVQKCSN</sequence>
<feature type="region of interest" description="Disordered" evidence="1">
    <location>
        <begin position="1"/>
        <end position="22"/>
    </location>
</feature>
<evidence type="ECO:0000313" key="2">
    <source>
        <dbReference type="EMBL" id="CAG6465346.1"/>
    </source>
</evidence>
<name>A0A8D8AXJ8_CULPI</name>
<proteinExistence type="predicted"/>